<accession>A0A1M6WQF9</accession>
<dbReference type="Gene3D" id="1.10.150.130">
    <property type="match status" value="1"/>
</dbReference>
<dbReference type="EMBL" id="FRBD01000017">
    <property type="protein sequence ID" value="SHK95874.1"/>
    <property type="molecule type" value="Genomic_DNA"/>
</dbReference>
<proteinExistence type="predicted"/>
<sequence length="422" mass="49271">MLTIKAMVKKDGLRVDRKYNVKLCFTYNRKVKRLSTSLFASPEDLTKSLSFKEGTILKQKVDKLVETYKEMCDKLQVDAHHFTLDDIIEMIKADEERHKPVDFIQFCQWWITTTTIKGKKNYQSALNAFITYIGTDHLDASKLTAQILNGFMDYLKKQSNQRAKSLMKSGKRVPSDRSTSLYLGGLRHLFNEAKKKYNDYDRNIIRITNSPFEYVVIPKQQATRKRAITPDQIRSIWKYPYECKKDGTLKRESIVNLAKDCFLLSFCLIGMNSADLFNCTEINEDTITYYRTKTTARRLDKAKMEVTITPFLKPLFEKYRDKTGQRVFKFHLLYNTDKNFNRAINMGLKTIGDKLNLLDLEYYAARHSWATIALNKVGIDKYVVHEALNHIDESMRVTDIYIERDFVNENKANAKVVKYVFG</sequence>
<evidence type="ECO:0000256" key="3">
    <source>
        <dbReference type="ARBA" id="ARBA00023172"/>
    </source>
</evidence>
<dbReference type="InterPro" id="IPR010998">
    <property type="entry name" value="Integrase_recombinase_N"/>
</dbReference>
<keyword evidence="3" id="KW-0233">DNA recombination</keyword>
<dbReference type="OrthoDB" id="5326076at2"/>
<dbReference type="RefSeq" id="WP_073209734.1">
    <property type="nucleotide sequence ID" value="NZ_FRBD01000017.1"/>
</dbReference>
<keyword evidence="1" id="KW-0229">DNA integration</keyword>
<protein>
    <submittedName>
        <fullName evidence="6">Phage integrase SAM-like domain-containing protein</fullName>
    </submittedName>
</protein>
<dbReference type="Gene3D" id="1.10.443.10">
    <property type="entry name" value="Intergrase catalytic core"/>
    <property type="match status" value="1"/>
</dbReference>
<dbReference type="Pfam" id="PF13102">
    <property type="entry name" value="Phage_int_SAM_5"/>
    <property type="match status" value="1"/>
</dbReference>
<dbReference type="PROSITE" id="PS51900">
    <property type="entry name" value="CB"/>
    <property type="match status" value="1"/>
</dbReference>
<evidence type="ECO:0000256" key="2">
    <source>
        <dbReference type="ARBA" id="ARBA00023125"/>
    </source>
</evidence>
<evidence type="ECO:0000256" key="4">
    <source>
        <dbReference type="PROSITE-ProRule" id="PRU01248"/>
    </source>
</evidence>
<evidence type="ECO:0000259" key="5">
    <source>
        <dbReference type="PROSITE" id="PS51900"/>
    </source>
</evidence>
<gene>
    <name evidence="6" type="ORF">SAMN05216463_11793</name>
</gene>
<dbReference type="InterPro" id="IPR013762">
    <property type="entry name" value="Integrase-like_cat_sf"/>
</dbReference>
<dbReference type="PANTHER" id="PTHR30349:SF64">
    <property type="entry name" value="PROPHAGE INTEGRASE INTD-RELATED"/>
    <property type="match status" value="1"/>
</dbReference>
<dbReference type="Proteomes" id="UP000184130">
    <property type="component" value="Unassembled WGS sequence"/>
</dbReference>
<dbReference type="SUPFAM" id="SSF56349">
    <property type="entry name" value="DNA breaking-rejoining enzymes"/>
    <property type="match status" value="1"/>
</dbReference>
<dbReference type="AlphaFoldDB" id="A0A1M6WQF9"/>
<feature type="domain" description="Core-binding (CB)" evidence="5">
    <location>
        <begin position="101"/>
        <end position="194"/>
    </location>
</feature>
<dbReference type="InterPro" id="IPR050090">
    <property type="entry name" value="Tyrosine_recombinase_XerCD"/>
</dbReference>
<dbReference type="InterPro" id="IPR025269">
    <property type="entry name" value="SAM-like_dom"/>
</dbReference>
<name>A0A1M6WQF9_XYLRU</name>
<dbReference type="InterPro" id="IPR011010">
    <property type="entry name" value="DNA_brk_join_enz"/>
</dbReference>
<evidence type="ECO:0000313" key="6">
    <source>
        <dbReference type="EMBL" id="SHK95874.1"/>
    </source>
</evidence>
<dbReference type="GO" id="GO:0015074">
    <property type="term" value="P:DNA integration"/>
    <property type="evidence" value="ECO:0007669"/>
    <property type="project" value="UniProtKB-KW"/>
</dbReference>
<dbReference type="InterPro" id="IPR044068">
    <property type="entry name" value="CB"/>
</dbReference>
<keyword evidence="2 4" id="KW-0238">DNA-binding</keyword>
<dbReference type="GO" id="GO:0006310">
    <property type="term" value="P:DNA recombination"/>
    <property type="evidence" value="ECO:0007669"/>
    <property type="project" value="UniProtKB-KW"/>
</dbReference>
<dbReference type="GO" id="GO:0003677">
    <property type="term" value="F:DNA binding"/>
    <property type="evidence" value="ECO:0007669"/>
    <property type="project" value="UniProtKB-UniRule"/>
</dbReference>
<evidence type="ECO:0000256" key="1">
    <source>
        <dbReference type="ARBA" id="ARBA00022908"/>
    </source>
</evidence>
<dbReference type="PANTHER" id="PTHR30349">
    <property type="entry name" value="PHAGE INTEGRASE-RELATED"/>
    <property type="match status" value="1"/>
</dbReference>
<reference evidence="6 7" key="1">
    <citation type="submission" date="2016-11" db="EMBL/GenBank/DDBJ databases">
        <authorList>
            <person name="Jaros S."/>
            <person name="Januszkiewicz K."/>
            <person name="Wedrychowicz H."/>
        </authorList>
    </citation>
    <scope>NUCLEOTIDE SEQUENCE [LARGE SCALE GENOMIC DNA]</scope>
    <source>
        <strain evidence="6 7">KHT3</strain>
    </source>
</reference>
<organism evidence="6 7">
    <name type="scientific">Xylanibacter ruminicola</name>
    <name type="common">Prevotella ruminicola</name>
    <dbReference type="NCBI Taxonomy" id="839"/>
    <lineage>
        <taxon>Bacteria</taxon>
        <taxon>Pseudomonadati</taxon>
        <taxon>Bacteroidota</taxon>
        <taxon>Bacteroidia</taxon>
        <taxon>Bacteroidales</taxon>
        <taxon>Prevotellaceae</taxon>
        <taxon>Xylanibacter</taxon>
    </lineage>
</organism>
<evidence type="ECO:0000313" key="7">
    <source>
        <dbReference type="Proteomes" id="UP000184130"/>
    </source>
</evidence>